<keyword evidence="5 7" id="KW-0324">Glycolysis</keyword>
<keyword evidence="6 7" id="KW-0413">Isomerase</keyword>
<dbReference type="GO" id="GO:0005829">
    <property type="term" value="C:cytosol"/>
    <property type="evidence" value="ECO:0007669"/>
    <property type="project" value="TreeGrafter"/>
</dbReference>
<evidence type="ECO:0000256" key="7">
    <source>
        <dbReference type="HAMAP-Rule" id="MF_00147"/>
    </source>
</evidence>
<comment type="pathway">
    <text evidence="7 8">Carbohydrate biosynthesis; gluconeogenesis.</text>
</comment>
<dbReference type="GO" id="GO:0006094">
    <property type="term" value="P:gluconeogenesis"/>
    <property type="evidence" value="ECO:0007669"/>
    <property type="project" value="UniProtKB-UniRule"/>
</dbReference>
<dbReference type="PANTHER" id="PTHR21139:SF42">
    <property type="entry name" value="TRIOSEPHOSPHATE ISOMERASE"/>
    <property type="match status" value="1"/>
</dbReference>
<reference evidence="9 10" key="1">
    <citation type="submission" date="2019-02" db="EMBL/GenBank/DDBJ databases">
        <title>Complete Genome Sequence of Desulfovibrio desulfuricans IC1, a Sulfonate Utilizing Anaerobe.</title>
        <authorList>
            <person name="Day L.A."/>
            <person name="De Leon K.B."/>
            <person name="Wall J.D."/>
        </authorList>
    </citation>
    <scope>NUCLEOTIDE SEQUENCE [LARGE SCALE GENOMIC DNA]</scope>
    <source>
        <strain evidence="9 10">IC1</strain>
    </source>
</reference>
<dbReference type="GO" id="GO:0004807">
    <property type="term" value="F:triose-phosphate isomerase activity"/>
    <property type="evidence" value="ECO:0007669"/>
    <property type="project" value="UniProtKB-UniRule"/>
</dbReference>
<dbReference type="GO" id="GO:0019563">
    <property type="term" value="P:glycerol catabolic process"/>
    <property type="evidence" value="ECO:0007669"/>
    <property type="project" value="TreeGrafter"/>
</dbReference>
<evidence type="ECO:0000256" key="4">
    <source>
        <dbReference type="ARBA" id="ARBA00022490"/>
    </source>
</evidence>
<dbReference type="Proteomes" id="UP000297065">
    <property type="component" value="Chromosome"/>
</dbReference>
<proteinExistence type="inferred from homology"/>
<feature type="binding site" evidence="7">
    <location>
        <position position="179"/>
    </location>
    <ligand>
        <name>substrate</name>
    </ligand>
</feature>
<dbReference type="FunFam" id="3.20.20.70:FF:000016">
    <property type="entry name" value="Triosephosphate isomerase"/>
    <property type="match status" value="1"/>
</dbReference>
<evidence type="ECO:0000256" key="8">
    <source>
        <dbReference type="RuleBase" id="RU363013"/>
    </source>
</evidence>
<gene>
    <name evidence="7" type="primary">tpiA</name>
    <name evidence="9" type="ORF">DDIC_06290</name>
</gene>
<dbReference type="EC" id="5.3.1.1" evidence="7 8"/>
<comment type="catalytic activity">
    <reaction evidence="7 8">
        <text>D-glyceraldehyde 3-phosphate = dihydroxyacetone phosphate</text>
        <dbReference type="Rhea" id="RHEA:18585"/>
        <dbReference type="ChEBI" id="CHEBI:57642"/>
        <dbReference type="ChEBI" id="CHEBI:59776"/>
        <dbReference type="EC" id="5.3.1.1"/>
    </reaction>
</comment>
<accession>A0A4P7ULG5</accession>
<name>A0A4P7ULG5_DESDE</name>
<dbReference type="GO" id="GO:0006096">
    <property type="term" value="P:glycolytic process"/>
    <property type="evidence" value="ECO:0007669"/>
    <property type="project" value="UniProtKB-UniRule"/>
</dbReference>
<feature type="active site" description="Electrophile" evidence="7">
    <location>
        <position position="96"/>
    </location>
</feature>
<evidence type="ECO:0000256" key="5">
    <source>
        <dbReference type="ARBA" id="ARBA00023152"/>
    </source>
</evidence>
<evidence type="ECO:0000256" key="1">
    <source>
        <dbReference type="ARBA" id="ARBA00004680"/>
    </source>
</evidence>
<feature type="binding site" evidence="7">
    <location>
        <begin position="8"/>
        <end position="10"/>
    </location>
    <ligand>
        <name>substrate</name>
    </ligand>
</feature>
<dbReference type="AlphaFoldDB" id="A0A4P7ULG5"/>
<dbReference type="InterPro" id="IPR035990">
    <property type="entry name" value="TIM_sf"/>
</dbReference>
<dbReference type="UniPathway" id="UPA00109">
    <property type="reaction ID" value="UER00189"/>
</dbReference>
<dbReference type="InterPro" id="IPR000652">
    <property type="entry name" value="Triosephosphate_isomerase"/>
</dbReference>
<comment type="function">
    <text evidence="7">Involved in the gluconeogenesis. Catalyzes stereospecifically the conversion of dihydroxyacetone phosphate (DHAP) to D-glyceraldehyde-3-phosphate (G3P).</text>
</comment>
<evidence type="ECO:0000313" key="9">
    <source>
        <dbReference type="EMBL" id="QCC85491.1"/>
    </source>
</evidence>
<dbReference type="HAMAP" id="MF_00147_B">
    <property type="entry name" value="TIM_B"/>
    <property type="match status" value="1"/>
</dbReference>
<dbReference type="PANTHER" id="PTHR21139">
    <property type="entry name" value="TRIOSEPHOSPHATE ISOMERASE"/>
    <property type="match status" value="1"/>
</dbReference>
<feature type="binding site" evidence="7">
    <location>
        <position position="218"/>
    </location>
    <ligand>
        <name>substrate</name>
    </ligand>
</feature>
<evidence type="ECO:0000313" key="10">
    <source>
        <dbReference type="Proteomes" id="UP000297065"/>
    </source>
</evidence>
<comment type="subcellular location">
    <subcellularLocation>
        <location evidence="7 8">Cytoplasm</location>
    </subcellularLocation>
</comment>
<dbReference type="RefSeq" id="WP_136399650.1">
    <property type="nucleotide sequence ID" value="NZ_CP036295.1"/>
</dbReference>
<dbReference type="CDD" id="cd00311">
    <property type="entry name" value="TIM"/>
    <property type="match status" value="1"/>
</dbReference>
<comment type="similarity">
    <text evidence="2 7 8">Belongs to the triosephosphate isomerase family.</text>
</comment>
<dbReference type="EMBL" id="CP036295">
    <property type="protein sequence ID" value="QCC85491.1"/>
    <property type="molecule type" value="Genomic_DNA"/>
</dbReference>
<comment type="subunit">
    <text evidence="7 8">Homodimer.</text>
</comment>
<dbReference type="GO" id="GO:0046166">
    <property type="term" value="P:glyceraldehyde-3-phosphate biosynthetic process"/>
    <property type="evidence" value="ECO:0007669"/>
    <property type="project" value="TreeGrafter"/>
</dbReference>
<dbReference type="InterPro" id="IPR022896">
    <property type="entry name" value="TrioseP_Isoase_bac/euk"/>
</dbReference>
<evidence type="ECO:0000256" key="2">
    <source>
        <dbReference type="ARBA" id="ARBA00007422"/>
    </source>
</evidence>
<feature type="binding site" evidence="7">
    <location>
        <begin position="239"/>
        <end position="240"/>
    </location>
    <ligand>
        <name>substrate</name>
    </ligand>
</feature>
<feature type="active site" description="Proton acceptor" evidence="7">
    <location>
        <position position="173"/>
    </location>
</feature>
<dbReference type="SUPFAM" id="SSF51351">
    <property type="entry name" value="Triosephosphate isomerase (TIM)"/>
    <property type="match status" value="1"/>
</dbReference>
<evidence type="ECO:0000256" key="3">
    <source>
        <dbReference type="ARBA" id="ARBA00022432"/>
    </source>
</evidence>
<dbReference type="InterPro" id="IPR013785">
    <property type="entry name" value="Aldolase_TIM"/>
</dbReference>
<evidence type="ECO:0000256" key="6">
    <source>
        <dbReference type="ARBA" id="ARBA00023235"/>
    </source>
</evidence>
<keyword evidence="3 7" id="KW-0312">Gluconeogenesis</keyword>
<dbReference type="UniPathway" id="UPA00138"/>
<dbReference type="OrthoDB" id="9809429at2"/>
<sequence length="254" mass="26296">MQKIFAANWKMYKTRSQASQSAQELAKGLGQMPAGQEVVVFAPFTAISCAADAFKGHAGLTVGGQNCYPAEEGAFTGETSPAMLRDAGAAWVLTGHSERRHIMGEDDALVARKTIFALEHGLNVLLCIGETLEQREAGKLNAVLERQLAAVFAAMPASLGGAALVGKLAVGYEPVWAIGTGKVAGPKEVLDAHAVTRALLGKLVGETASRLPILYGGSVKPNNAAGLMALDNVDGLLVGGASLEAQSFLQIIGA</sequence>
<comment type="pathway">
    <text evidence="1 7 8">Carbohydrate degradation; glycolysis; D-glyceraldehyde 3-phosphate from glycerone phosphate: step 1/1.</text>
</comment>
<protein>
    <recommendedName>
        <fullName evidence="7 8">Triosephosphate isomerase</fullName>
        <shortName evidence="7">TIM</shortName>
        <shortName evidence="7">TPI</shortName>
        <ecNumber evidence="7 8">5.3.1.1</ecNumber>
    </recommendedName>
    <alternativeName>
        <fullName evidence="7">Triose-phosphate isomerase</fullName>
    </alternativeName>
</protein>
<organism evidence="9 10">
    <name type="scientific">Desulfovibrio desulfuricans</name>
    <dbReference type="NCBI Taxonomy" id="876"/>
    <lineage>
        <taxon>Bacteria</taxon>
        <taxon>Pseudomonadati</taxon>
        <taxon>Thermodesulfobacteriota</taxon>
        <taxon>Desulfovibrionia</taxon>
        <taxon>Desulfovibrionales</taxon>
        <taxon>Desulfovibrionaceae</taxon>
        <taxon>Desulfovibrio</taxon>
    </lineage>
</organism>
<dbReference type="Gene3D" id="3.20.20.70">
    <property type="entry name" value="Aldolase class I"/>
    <property type="match status" value="1"/>
</dbReference>
<dbReference type="PROSITE" id="PS00171">
    <property type="entry name" value="TIM_1"/>
    <property type="match status" value="1"/>
</dbReference>
<dbReference type="PROSITE" id="PS51440">
    <property type="entry name" value="TIM_2"/>
    <property type="match status" value="1"/>
</dbReference>
<dbReference type="NCBIfam" id="TIGR00419">
    <property type="entry name" value="tim"/>
    <property type="match status" value="1"/>
</dbReference>
<keyword evidence="4 7" id="KW-0963">Cytoplasm</keyword>
<dbReference type="Pfam" id="PF00121">
    <property type="entry name" value="TIM"/>
    <property type="match status" value="1"/>
</dbReference>
<dbReference type="InterPro" id="IPR020861">
    <property type="entry name" value="Triosephosphate_isomerase_AS"/>
</dbReference>